<feature type="domain" description="Rhodopsin" evidence="7">
    <location>
        <begin position="60"/>
        <end position="301"/>
    </location>
</feature>
<dbReference type="InterPro" id="IPR049326">
    <property type="entry name" value="Rhodopsin_dom_fungi"/>
</dbReference>
<accession>A0AA39ZPD1</accession>
<evidence type="ECO:0000256" key="5">
    <source>
        <dbReference type="ARBA" id="ARBA00038359"/>
    </source>
</evidence>
<keyword evidence="3 6" id="KW-1133">Transmembrane helix</keyword>
<protein>
    <recommendedName>
        <fullName evidence="7">Rhodopsin domain-containing protein</fullName>
    </recommendedName>
</protein>
<dbReference type="InterPro" id="IPR052337">
    <property type="entry name" value="SAT4-like"/>
</dbReference>
<sequence>MDTSTLTPEMMELLLDFPMAFPPPGETANLDNPPSDSYQVFVLTGFCAALMLTFSMARLLATTWLGQRAIRIHEIVFYTGLVTSLGVLVTSICGRSPPYGIRSWNVRLGDFKKIHLVSAHLVQVITPIAQFFVKASVLLLYLNLFGILRWMRIASMIGIGSLLVFQFSVAIALTVACSPTTGQDRLDYIFAFSQPQCQAGRRFWIVMSIGSVVSDICLIILPLPAVWSLRLPFKRKLGVMAMFSIGFCGLISSILTLYYRAFWYSKALSETYGIPLWSTTIAEVTVGVMISCMPALAVIWRKVRSPVSSEVSSVPGGTGGKSFGRSFGRSFGTSFIDHQTRLPDGNDRVYCHAGTADRHTVWVNTGTDSVSMQELNWTAPGGIVVGKQTEVQVSRLV</sequence>
<evidence type="ECO:0000259" key="7">
    <source>
        <dbReference type="Pfam" id="PF20684"/>
    </source>
</evidence>
<dbReference type="PANTHER" id="PTHR33048:SF47">
    <property type="entry name" value="INTEGRAL MEMBRANE PROTEIN-RELATED"/>
    <property type="match status" value="1"/>
</dbReference>
<feature type="transmembrane region" description="Helical" evidence="6">
    <location>
        <begin position="40"/>
        <end position="63"/>
    </location>
</feature>
<dbReference type="Pfam" id="PF20684">
    <property type="entry name" value="Fung_rhodopsin"/>
    <property type="match status" value="1"/>
</dbReference>
<dbReference type="EMBL" id="JAUKTV010000032">
    <property type="protein sequence ID" value="KAK0701161.1"/>
    <property type="molecule type" value="Genomic_DNA"/>
</dbReference>
<comment type="caution">
    <text evidence="8">The sequence shown here is derived from an EMBL/GenBank/DDBJ whole genome shotgun (WGS) entry which is preliminary data.</text>
</comment>
<feature type="transmembrane region" description="Helical" evidence="6">
    <location>
        <begin position="117"/>
        <end position="141"/>
    </location>
</feature>
<feature type="transmembrane region" description="Helical" evidence="6">
    <location>
        <begin position="153"/>
        <end position="176"/>
    </location>
</feature>
<feature type="transmembrane region" description="Helical" evidence="6">
    <location>
        <begin position="281"/>
        <end position="300"/>
    </location>
</feature>
<dbReference type="AlphaFoldDB" id="A0AA39ZPD1"/>
<comment type="subcellular location">
    <subcellularLocation>
        <location evidence="1">Membrane</location>
        <topology evidence="1">Multi-pass membrane protein</topology>
    </subcellularLocation>
</comment>
<reference evidence="8" key="1">
    <citation type="submission" date="2023-06" db="EMBL/GenBank/DDBJ databases">
        <title>Genome-scale phylogeny and comparative genomics of the fungal order Sordariales.</title>
        <authorList>
            <consortium name="Lawrence Berkeley National Laboratory"/>
            <person name="Hensen N."/>
            <person name="Bonometti L."/>
            <person name="Westerberg I."/>
            <person name="Brannstrom I.O."/>
            <person name="Guillou S."/>
            <person name="Cros-Aarteil S."/>
            <person name="Calhoun S."/>
            <person name="Haridas S."/>
            <person name="Kuo A."/>
            <person name="Mondo S."/>
            <person name="Pangilinan J."/>
            <person name="Riley R."/>
            <person name="Labutti K."/>
            <person name="Andreopoulos B."/>
            <person name="Lipzen A."/>
            <person name="Chen C."/>
            <person name="Yanf M."/>
            <person name="Daum C."/>
            <person name="Ng V."/>
            <person name="Clum A."/>
            <person name="Steindorff A."/>
            <person name="Ohm R."/>
            <person name="Martin F."/>
            <person name="Silar P."/>
            <person name="Natvig D."/>
            <person name="Lalanne C."/>
            <person name="Gautier V."/>
            <person name="Ament-Velasquez S.L."/>
            <person name="Kruys A."/>
            <person name="Hutchinson M.I."/>
            <person name="Powell A.J."/>
            <person name="Barry K."/>
            <person name="Miller A.N."/>
            <person name="Grigoriev I.V."/>
            <person name="Debuchy R."/>
            <person name="Gladieux P."/>
            <person name="Thoren M.H."/>
            <person name="Johannesson H."/>
        </authorList>
    </citation>
    <scope>NUCLEOTIDE SEQUENCE</scope>
    <source>
        <strain evidence="8">CBS 540.89</strain>
    </source>
</reference>
<proteinExistence type="inferred from homology"/>
<evidence type="ECO:0000256" key="4">
    <source>
        <dbReference type="ARBA" id="ARBA00023136"/>
    </source>
</evidence>
<organism evidence="8 9">
    <name type="scientific">Apiosordaria backusii</name>
    <dbReference type="NCBI Taxonomy" id="314023"/>
    <lineage>
        <taxon>Eukaryota</taxon>
        <taxon>Fungi</taxon>
        <taxon>Dikarya</taxon>
        <taxon>Ascomycota</taxon>
        <taxon>Pezizomycotina</taxon>
        <taxon>Sordariomycetes</taxon>
        <taxon>Sordariomycetidae</taxon>
        <taxon>Sordariales</taxon>
        <taxon>Lasiosphaeriaceae</taxon>
        <taxon>Apiosordaria</taxon>
    </lineage>
</organism>
<evidence type="ECO:0000256" key="6">
    <source>
        <dbReference type="SAM" id="Phobius"/>
    </source>
</evidence>
<keyword evidence="9" id="KW-1185">Reference proteome</keyword>
<keyword evidence="4 6" id="KW-0472">Membrane</keyword>
<name>A0AA39ZPD1_9PEZI</name>
<dbReference type="GO" id="GO:0016020">
    <property type="term" value="C:membrane"/>
    <property type="evidence" value="ECO:0007669"/>
    <property type="project" value="UniProtKB-SubCell"/>
</dbReference>
<evidence type="ECO:0000313" key="8">
    <source>
        <dbReference type="EMBL" id="KAK0701161.1"/>
    </source>
</evidence>
<keyword evidence="2 6" id="KW-0812">Transmembrane</keyword>
<gene>
    <name evidence="8" type="ORF">B0T21DRAFT_300742</name>
</gene>
<evidence type="ECO:0000313" key="9">
    <source>
        <dbReference type="Proteomes" id="UP001172159"/>
    </source>
</evidence>
<feature type="transmembrane region" description="Helical" evidence="6">
    <location>
        <begin position="75"/>
        <end position="97"/>
    </location>
</feature>
<comment type="similarity">
    <text evidence="5">Belongs to the SAT4 family.</text>
</comment>
<evidence type="ECO:0000256" key="3">
    <source>
        <dbReference type="ARBA" id="ARBA00022989"/>
    </source>
</evidence>
<evidence type="ECO:0000256" key="1">
    <source>
        <dbReference type="ARBA" id="ARBA00004141"/>
    </source>
</evidence>
<evidence type="ECO:0000256" key="2">
    <source>
        <dbReference type="ARBA" id="ARBA00022692"/>
    </source>
</evidence>
<dbReference type="Proteomes" id="UP001172159">
    <property type="component" value="Unassembled WGS sequence"/>
</dbReference>
<feature type="transmembrane region" description="Helical" evidence="6">
    <location>
        <begin position="239"/>
        <end position="261"/>
    </location>
</feature>
<feature type="transmembrane region" description="Helical" evidence="6">
    <location>
        <begin position="203"/>
        <end position="227"/>
    </location>
</feature>
<dbReference type="PANTHER" id="PTHR33048">
    <property type="entry name" value="PTH11-LIKE INTEGRAL MEMBRANE PROTEIN (AFU_ORTHOLOGUE AFUA_5G11245)"/>
    <property type="match status" value="1"/>
</dbReference>